<evidence type="ECO:0000313" key="2">
    <source>
        <dbReference type="EMBL" id="EFX00216.1"/>
    </source>
</evidence>
<dbReference type="AlphaFoldDB" id="F0XQ65"/>
<accession>F0XQ65</accession>
<reference evidence="2 3" key="1">
    <citation type="journal article" date="2011" name="Proc. Natl. Acad. Sci. U.S.A.">
        <title>Genome and transcriptome analyses of the mountain pine beetle-fungal symbiont Grosmannia clavigera, a lodgepole pine pathogen.</title>
        <authorList>
            <person name="DiGuistini S."/>
            <person name="Wang Y."/>
            <person name="Liao N.Y."/>
            <person name="Taylor G."/>
            <person name="Tanguay P."/>
            <person name="Feau N."/>
            <person name="Henrissat B."/>
            <person name="Chan S.K."/>
            <person name="Hesse-Orce U."/>
            <person name="Alamouti S.M."/>
            <person name="Tsui C.K.M."/>
            <person name="Docking R.T."/>
            <person name="Levasseur A."/>
            <person name="Haridas S."/>
            <person name="Robertson G."/>
            <person name="Birol I."/>
            <person name="Holt R.A."/>
            <person name="Marra M.A."/>
            <person name="Hamelin R.C."/>
            <person name="Hirst M."/>
            <person name="Jones S.J.M."/>
            <person name="Bohlmann J."/>
            <person name="Breuil C."/>
        </authorList>
    </citation>
    <scope>NUCLEOTIDE SEQUENCE [LARGE SCALE GENOMIC DNA]</scope>
    <source>
        <strain evidence="3">kw1407 / UAMH 11150</strain>
    </source>
</reference>
<proteinExistence type="predicted"/>
<gene>
    <name evidence="2" type="ORF">CMQ_7218</name>
</gene>
<dbReference type="HOGENOM" id="CLU_1289025_0_0_1"/>
<protein>
    <submittedName>
        <fullName evidence="2">Uncharacterized protein</fullName>
    </submittedName>
</protein>
<organism evidence="3">
    <name type="scientific">Grosmannia clavigera (strain kw1407 / UAMH 11150)</name>
    <name type="common">Blue stain fungus</name>
    <name type="synonym">Graphiocladiella clavigera</name>
    <dbReference type="NCBI Taxonomy" id="655863"/>
    <lineage>
        <taxon>Eukaryota</taxon>
        <taxon>Fungi</taxon>
        <taxon>Dikarya</taxon>
        <taxon>Ascomycota</taxon>
        <taxon>Pezizomycotina</taxon>
        <taxon>Sordariomycetes</taxon>
        <taxon>Sordariomycetidae</taxon>
        <taxon>Ophiostomatales</taxon>
        <taxon>Ophiostomataceae</taxon>
        <taxon>Leptographium</taxon>
    </lineage>
</organism>
<dbReference type="Proteomes" id="UP000007796">
    <property type="component" value="Unassembled WGS sequence"/>
</dbReference>
<keyword evidence="3" id="KW-1185">Reference proteome</keyword>
<dbReference type="GeneID" id="25980738"/>
<dbReference type="InParanoid" id="F0XQ65"/>
<feature type="region of interest" description="Disordered" evidence="1">
    <location>
        <begin position="149"/>
        <end position="169"/>
    </location>
</feature>
<name>F0XQ65_GROCL</name>
<evidence type="ECO:0000313" key="3">
    <source>
        <dbReference type="Proteomes" id="UP000007796"/>
    </source>
</evidence>
<evidence type="ECO:0000256" key="1">
    <source>
        <dbReference type="SAM" id="MobiDB-lite"/>
    </source>
</evidence>
<sequence length="214" mass="22953">MPAEVLRTSRDGVCTRTHASSHTSCSMQVFECFSIVGSLWPASGATRHRPLRLACQPTYGVLRSMYRARTWSSLLASTRFALYRDRGRTNLSSGPGPNTSCSRAPLSIGCVPQDACPAVISLACRRSWLGTGCSTMYDLPNKCIVPPGRETKGKMRHPTSITEASSPGFYTAGPPTPPLSLAAGDWEPASLPEQLATQVSVCHNISYKYGGTGP</sequence>
<dbReference type="EMBL" id="GL629801">
    <property type="protein sequence ID" value="EFX00216.1"/>
    <property type="molecule type" value="Genomic_DNA"/>
</dbReference>
<dbReference type="RefSeq" id="XP_014169698.1">
    <property type="nucleotide sequence ID" value="XM_014314223.1"/>
</dbReference>